<gene>
    <name evidence="5" type="ORF">PBS001_LOCUS5141</name>
    <name evidence="4" type="ORF">PBS003_LOCUS977</name>
</gene>
<name>A0AAU9KJU6_9STRA</name>
<dbReference type="Pfam" id="PF00561">
    <property type="entry name" value="Abhydrolase_1"/>
    <property type="match status" value="1"/>
</dbReference>
<evidence type="ECO:0000313" key="4">
    <source>
        <dbReference type="EMBL" id="CAH0474109.1"/>
    </source>
</evidence>
<dbReference type="InterPro" id="IPR000639">
    <property type="entry name" value="Epox_hydrolase-like"/>
</dbReference>
<dbReference type="EMBL" id="CAKKTJ010000095">
    <property type="protein sequence ID" value="CAH0474109.1"/>
    <property type="molecule type" value="Genomic_DNA"/>
</dbReference>
<keyword evidence="1" id="KW-0378">Hydrolase</keyword>
<dbReference type="Gene3D" id="3.40.50.1820">
    <property type="entry name" value="alpha/beta hydrolase"/>
    <property type="match status" value="1"/>
</dbReference>
<evidence type="ECO:0000256" key="1">
    <source>
        <dbReference type="ARBA" id="ARBA00022801"/>
    </source>
</evidence>
<dbReference type="Proteomes" id="UP001158986">
    <property type="component" value="Unassembled WGS sequence"/>
</dbReference>
<organism evidence="4 7">
    <name type="scientific">Peronospora belbahrii</name>
    <dbReference type="NCBI Taxonomy" id="622444"/>
    <lineage>
        <taxon>Eukaryota</taxon>
        <taxon>Sar</taxon>
        <taxon>Stramenopiles</taxon>
        <taxon>Oomycota</taxon>
        <taxon>Peronosporomycetes</taxon>
        <taxon>Peronosporales</taxon>
        <taxon>Peronosporaceae</taxon>
        <taxon>Peronospora</taxon>
    </lineage>
</organism>
<comment type="similarity">
    <text evidence="2">Belongs to the AB hydrolase superfamily. Epoxide hydrolase family.</text>
</comment>
<dbReference type="Proteomes" id="UP001160483">
    <property type="component" value="Unassembled WGS sequence"/>
</dbReference>
<proteinExistence type="inferred from homology"/>
<dbReference type="AlphaFoldDB" id="A0AAU9KJU6"/>
<evidence type="ECO:0000313" key="6">
    <source>
        <dbReference type="Proteomes" id="UP001158986"/>
    </source>
</evidence>
<dbReference type="PRINTS" id="PR00412">
    <property type="entry name" value="EPOXHYDRLASE"/>
</dbReference>
<evidence type="ECO:0000259" key="3">
    <source>
        <dbReference type="Pfam" id="PF00561"/>
    </source>
</evidence>
<dbReference type="EMBL" id="CAKLCB010000264">
    <property type="protein sequence ID" value="CAH0518576.1"/>
    <property type="molecule type" value="Genomic_DNA"/>
</dbReference>
<dbReference type="SUPFAM" id="SSF53474">
    <property type="entry name" value="alpha/beta-Hydrolases"/>
    <property type="match status" value="1"/>
</dbReference>
<evidence type="ECO:0000313" key="5">
    <source>
        <dbReference type="EMBL" id="CAH0518576.1"/>
    </source>
</evidence>
<feature type="domain" description="AB hydrolase-1" evidence="3">
    <location>
        <begin position="1"/>
        <end position="220"/>
    </location>
</feature>
<evidence type="ECO:0000256" key="2">
    <source>
        <dbReference type="ARBA" id="ARBA00038334"/>
    </source>
</evidence>
<dbReference type="PANTHER" id="PTHR43329">
    <property type="entry name" value="EPOXIDE HYDROLASE"/>
    <property type="match status" value="1"/>
</dbReference>
<sequence length="224" mass="25489">MVHGWPDLWFGWRNPIQALSSMMYRLIVPDVRGFGQSSTPQSVESYGAKNICNVLIALLDALEIAKAVFVGHDWGGHMVWRNCLYHPDRAIAVCGVCNTYDPPRKKYLPLWKRLSTSSTHCENFRKWVFDRLVSLLDTLMAVDSNVDHLMFTQRSTLLSEAELNYYIEQYSASKFFSTCQTYATSKIEFQNEQGLPSVINHPALYIGAAKDEVLRPKMAKGMNA</sequence>
<dbReference type="GO" id="GO:0016787">
    <property type="term" value="F:hydrolase activity"/>
    <property type="evidence" value="ECO:0007669"/>
    <property type="project" value="UniProtKB-KW"/>
</dbReference>
<reference evidence="4 6" key="1">
    <citation type="submission" date="2021-11" db="EMBL/GenBank/DDBJ databases">
        <authorList>
            <person name="Islam A."/>
            <person name="Islam S."/>
            <person name="Flora M.S."/>
            <person name="Rahman M."/>
            <person name="Ziaur R.M."/>
            <person name="Epstein J.H."/>
            <person name="Hassan M."/>
            <person name="Klassen M."/>
            <person name="Woodard K."/>
            <person name="Webb A."/>
            <person name="Webby R.J."/>
            <person name="El Zowalaty M.E."/>
        </authorList>
    </citation>
    <scope>NUCLEOTIDE SEQUENCE</scope>
    <source>
        <strain evidence="5">Pbs1</strain>
        <strain evidence="4">Pbs3</strain>
    </source>
</reference>
<evidence type="ECO:0000313" key="7">
    <source>
        <dbReference type="Proteomes" id="UP001160483"/>
    </source>
</evidence>
<dbReference type="InterPro" id="IPR029058">
    <property type="entry name" value="AB_hydrolase_fold"/>
</dbReference>
<keyword evidence="6" id="KW-1185">Reference proteome</keyword>
<dbReference type="InterPro" id="IPR000073">
    <property type="entry name" value="AB_hydrolase_1"/>
</dbReference>
<accession>A0AAU9KJU6</accession>
<protein>
    <recommendedName>
        <fullName evidence="3">AB hydrolase-1 domain-containing protein</fullName>
    </recommendedName>
</protein>
<comment type="caution">
    <text evidence="4">The sequence shown here is derived from an EMBL/GenBank/DDBJ whole genome shotgun (WGS) entry which is preliminary data.</text>
</comment>